<keyword evidence="10" id="KW-0472">Membrane</keyword>
<evidence type="ECO:0000256" key="11">
    <source>
        <dbReference type="ARBA" id="ARBA00023170"/>
    </source>
</evidence>
<comment type="similarity">
    <text evidence="3">Belongs to the RLP family.</text>
</comment>
<dbReference type="PROSITE" id="PS51450">
    <property type="entry name" value="LRR"/>
    <property type="match status" value="4"/>
</dbReference>
<dbReference type="Pfam" id="PF12799">
    <property type="entry name" value="LRR_4"/>
    <property type="match status" value="1"/>
</dbReference>
<evidence type="ECO:0000313" key="13">
    <source>
        <dbReference type="Proteomes" id="UP000235220"/>
    </source>
</evidence>
<dbReference type="OrthoDB" id="1740823at2759"/>
<keyword evidence="5" id="KW-0433">Leucine-rich repeat</keyword>
<dbReference type="Pfam" id="PF00560">
    <property type="entry name" value="LRR_1"/>
    <property type="match status" value="7"/>
</dbReference>
<evidence type="ECO:0000313" key="14">
    <source>
        <dbReference type="RefSeq" id="XP_018834645.1"/>
    </source>
</evidence>
<dbReference type="KEGG" id="jre:109001703"/>
<dbReference type="GO" id="GO:0004674">
    <property type="term" value="F:protein serine/threonine kinase activity"/>
    <property type="evidence" value="ECO:0000318"/>
    <property type="project" value="GO_Central"/>
</dbReference>
<name>A0A2I4FSL7_JUGRE</name>
<keyword evidence="12" id="KW-0325">Glycoprotein</keyword>
<dbReference type="AlphaFoldDB" id="A0A2I4FSL7"/>
<keyword evidence="11" id="KW-0675">Receptor</keyword>
<comment type="subcellular location">
    <subcellularLocation>
        <location evidence="2">Cell membrane</location>
    </subcellularLocation>
    <subcellularLocation>
        <location evidence="1">Membrane</location>
        <topology evidence="1">Single-pass membrane protein</topology>
    </subcellularLocation>
</comment>
<dbReference type="PANTHER" id="PTHR48060">
    <property type="entry name" value="DNA DAMAGE-REPAIR/TOLERATION PROTEIN DRT100"/>
    <property type="match status" value="1"/>
</dbReference>
<evidence type="ECO:0000256" key="5">
    <source>
        <dbReference type="ARBA" id="ARBA00022614"/>
    </source>
</evidence>
<dbReference type="GeneID" id="109001703"/>
<organism evidence="13 14">
    <name type="scientific">Juglans regia</name>
    <name type="common">English walnut</name>
    <dbReference type="NCBI Taxonomy" id="51240"/>
    <lineage>
        <taxon>Eukaryota</taxon>
        <taxon>Viridiplantae</taxon>
        <taxon>Streptophyta</taxon>
        <taxon>Embryophyta</taxon>
        <taxon>Tracheophyta</taxon>
        <taxon>Spermatophyta</taxon>
        <taxon>Magnoliopsida</taxon>
        <taxon>eudicotyledons</taxon>
        <taxon>Gunneridae</taxon>
        <taxon>Pentapetalae</taxon>
        <taxon>rosids</taxon>
        <taxon>fabids</taxon>
        <taxon>Fagales</taxon>
        <taxon>Juglandaceae</taxon>
        <taxon>Juglans</taxon>
    </lineage>
</organism>
<proteinExistence type="inferred from homology"/>
<evidence type="ECO:0000256" key="1">
    <source>
        <dbReference type="ARBA" id="ARBA00004167"/>
    </source>
</evidence>
<dbReference type="PANTHER" id="PTHR48060:SF21">
    <property type="entry name" value="L DOMAIN-LIKE PROTEIN"/>
    <property type="match status" value="1"/>
</dbReference>
<gene>
    <name evidence="14" type="primary">LOC109001703</name>
</gene>
<dbReference type="FunFam" id="3.80.10.10:FF:000213">
    <property type="entry name" value="Tyrosine-sulfated glycopeptide receptor 1"/>
    <property type="match status" value="1"/>
</dbReference>
<evidence type="ECO:0000256" key="9">
    <source>
        <dbReference type="ARBA" id="ARBA00022989"/>
    </source>
</evidence>
<dbReference type="InterPro" id="IPR053211">
    <property type="entry name" value="DNA_repair-toleration"/>
</dbReference>
<keyword evidence="13" id="KW-1185">Reference proteome</keyword>
<dbReference type="Pfam" id="PF13855">
    <property type="entry name" value="LRR_8"/>
    <property type="match status" value="1"/>
</dbReference>
<evidence type="ECO:0000256" key="8">
    <source>
        <dbReference type="ARBA" id="ARBA00022737"/>
    </source>
</evidence>
<dbReference type="SUPFAM" id="SSF52058">
    <property type="entry name" value="L domain-like"/>
    <property type="match status" value="1"/>
</dbReference>
<accession>A0A2I4FSL7</accession>
<sequence>MSEPIPHNYLLMILTGLFLFFSISSANLHACNQKDRNSLLSLPFNTSASPSLNWSATDCCHWEGISCDHKGRVTHISLPSKDLEGSVSPFLGNLTSLSHLNLSNNSLDSLPLRFFSSMNQLEVLDLSHNHLVGDISLLFSSNGSWPASIQAIDISNNEFNGWIQSSFLKQAWNLTELNVCNNNFEGPIPSSPCINSPNLRFLDFSGNNHRGEIPRGLGGCSKLKIFRAGSINDGIVNLTKLSNLELSNNKFGGKLPLDFAKLSNLKHLHLRNNFLTGSLPPSLMNCTNLIQLDLRNNSLEGNISNLNFSSLQQLTILDLGFNNFTGNFPASLLSCKSLRGIRISHNRLEGQVPPEVAQLRHLSFFSVSFNRLTNFTSAIKILMHCKRLDVVLMAHNFLQEMISNDDINMQFASNGFKNLRFLDLSECQLTGQFPIWISKLKKLEILNLNTNRITGPIPRWLPILPRLISLQLSENLISGEFPKELCALPALVSAQYLGDNSSFLLPIFNVNMNRWLHQYNSINNWKPNIVLRNNSLSGHIPVEIARLKQLRTLDLSHNSFSGNIPSQISELTNLEDLNLSENQLSGEIPASLTSLNFLHNFSVADNELYGEIPTSTQLQSFDASAYMGNPGLCGAPLPKCGNLTRDMSKDKDIHYEEDGDSIPWFHIIVALGFITGFWGVCGPLVLYHKWRVAYFLFLDKLKDRLDETIAASTTVSGWIVQKEP</sequence>
<dbReference type="SUPFAM" id="SSF52047">
    <property type="entry name" value="RNI-like"/>
    <property type="match status" value="1"/>
</dbReference>
<dbReference type="InterPro" id="IPR003591">
    <property type="entry name" value="Leu-rich_rpt_typical-subtyp"/>
</dbReference>
<dbReference type="InterPro" id="IPR025875">
    <property type="entry name" value="Leu-rich_rpt_4"/>
</dbReference>
<dbReference type="InterPro" id="IPR001611">
    <property type="entry name" value="Leu-rich_rpt"/>
</dbReference>
<dbReference type="Gramene" id="Jr14_21010_p1">
    <property type="protein sequence ID" value="cds.Jr14_21010_p1"/>
    <property type="gene ID" value="Jr14_21010"/>
</dbReference>
<keyword evidence="7" id="KW-0732">Signal</keyword>
<dbReference type="GO" id="GO:0016020">
    <property type="term" value="C:membrane"/>
    <property type="evidence" value="ECO:0000318"/>
    <property type="project" value="GO_Central"/>
</dbReference>
<evidence type="ECO:0000256" key="3">
    <source>
        <dbReference type="ARBA" id="ARBA00009592"/>
    </source>
</evidence>
<dbReference type="SMART" id="SM00369">
    <property type="entry name" value="LRR_TYP"/>
    <property type="match status" value="8"/>
</dbReference>
<dbReference type="FunFam" id="3.80.10.10:FF:000041">
    <property type="entry name" value="LRR receptor-like serine/threonine-protein kinase ERECTA"/>
    <property type="match status" value="1"/>
</dbReference>
<keyword evidence="4" id="KW-1003">Cell membrane</keyword>
<evidence type="ECO:0000256" key="12">
    <source>
        <dbReference type="ARBA" id="ARBA00023180"/>
    </source>
</evidence>
<evidence type="ECO:0000256" key="10">
    <source>
        <dbReference type="ARBA" id="ARBA00023136"/>
    </source>
</evidence>
<dbReference type="Gene3D" id="3.80.10.10">
    <property type="entry name" value="Ribonuclease Inhibitor"/>
    <property type="match status" value="4"/>
</dbReference>
<dbReference type="FunFam" id="3.80.10.10:FF:000129">
    <property type="entry name" value="Leucine-rich repeat receptor-like kinase"/>
    <property type="match status" value="1"/>
</dbReference>
<keyword evidence="9" id="KW-1133">Transmembrane helix</keyword>
<dbReference type="RefSeq" id="XP_018834645.1">
    <property type="nucleotide sequence ID" value="XM_018979100.2"/>
</dbReference>
<evidence type="ECO:0000256" key="6">
    <source>
        <dbReference type="ARBA" id="ARBA00022692"/>
    </source>
</evidence>
<reference evidence="14" key="1">
    <citation type="submission" date="2025-08" db="UniProtKB">
        <authorList>
            <consortium name="RefSeq"/>
        </authorList>
    </citation>
    <scope>IDENTIFICATION</scope>
    <source>
        <tissue evidence="14">Leaves</tissue>
    </source>
</reference>
<dbReference type="InterPro" id="IPR032675">
    <property type="entry name" value="LRR_dom_sf"/>
</dbReference>
<dbReference type="Proteomes" id="UP000235220">
    <property type="component" value="Chromosome 14"/>
</dbReference>
<dbReference type="GO" id="GO:0005886">
    <property type="term" value="C:plasma membrane"/>
    <property type="evidence" value="ECO:0007669"/>
    <property type="project" value="UniProtKB-SubCell"/>
</dbReference>
<keyword evidence="8" id="KW-0677">Repeat</keyword>
<dbReference type="PRINTS" id="PR00019">
    <property type="entry name" value="LEURICHRPT"/>
</dbReference>
<evidence type="ECO:0000256" key="2">
    <source>
        <dbReference type="ARBA" id="ARBA00004236"/>
    </source>
</evidence>
<protein>
    <submittedName>
        <fullName evidence="14">Receptor-like protein 2</fullName>
    </submittedName>
</protein>
<dbReference type="STRING" id="51240.A0A2I4FSL7"/>
<evidence type="ECO:0000256" key="7">
    <source>
        <dbReference type="ARBA" id="ARBA00022729"/>
    </source>
</evidence>
<keyword evidence="6" id="KW-0812">Transmembrane</keyword>
<evidence type="ECO:0000256" key="4">
    <source>
        <dbReference type="ARBA" id="ARBA00022475"/>
    </source>
</evidence>